<sequence>MGLGLDIAASIIPGVGQVISQNMANKQATQQQDKTIAANKGLAEYQYGKDLEMWNRSNAYNAPTAQMQRLQDAGLNPNLVYGNGATATSSATLPKYQAPTVKYDAPMAVDPAAAIGSMQGGLSVLDRYQDYKMKSAQTDNLLEQKKAIQQGVVNAELQERLMYEDLPYRTSRASREGLNWRRDNALSESSIAAGLVKNQLTQDLAPYQTDLAKLKVQHTGASIDKVLQDIRSSKTGQEKSYQSIVESRARVANMGVQGQLLKSRVGMVPIQVSAMNQDIALKSKMTELKQKELDYYVQKMYTDQILRGLGTAGQMYNSFRKGKVGVGQGSVRYNSPTMWERSLQNYRKP</sequence>
<evidence type="ECO:0000313" key="1">
    <source>
        <dbReference type="EMBL" id="QCQ85144.1"/>
    </source>
</evidence>
<accession>A0A4P8PUD5</accession>
<name>A0A4P8PUD5_9VIRU</name>
<dbReference type="Proteomes" id="UP000325188">
    <property type="component" value="Segment"/>
</dbReference>
<organism evidence="1">
    <name type="scientific">Blackfly microvirus SF02</name>
    <dbReference type="NCBI Taxonomy" id="2576452"/>
    <lineage>
        <taxon>Viruses</taxon>
        <taxon>Monodnaviria</taxon>
        <taxon>Sangervirae</taxon>
        <taxon>Phixviricota</taxon>
        <taxon>Malgrandaviricetes</taxon>
        <taxon>Petitvirales</taxon>
        <taxon>Microviridae</taxon>
        <taxon>Microvirus</taxon>
    </lineage>
</organism>
<proteinExistence type="predicted"/>
<protein>
    <submittedName>
        <fullName evidence="1">DNA pilot protein</fullName>
    </submittedName>
</protein>
<reference evidence="1" key="1">
    <citation type="submission" date="2018-12" db="EMBL/GenBank/DDBJ databases">
        <title>Singled stranded DNA viruses identified in blackflies (Austrosimulium ungulatum) sampled in New Zealand.</title>
        <authorList>
            <person name="Kraberger S."/>
            <person name="Fontenele R.S."/>
            <person name="Schmidlin K."/>
            <person name="Walters M."/>
            <person name="Varsani A."/>
        </authorList>
    </citation>
    <scope>NUCLEOTIDE SEQUENCE [LARGE SCALE GENOMIC DNA]</scope>
    <source>
        <strain evidence="1">213</strain>
    </source>
</reference>
<dbReference type="EMBL" id="MK249234">
    <property type="protein sequence ID" value="QCQ85144.1"/>
    <property type="molecule type" value="Genomic_DNA"/>
</dbReference>